<dbReference type="Proteomes" id="UP000013827">
    <property type="component" value="Unassembled WGS sequence"/>
</dbReference>
<dbReference type="RefSeq" id="XP_005770279.1">
    <property type="nucleotide sequence ID" value="XM_005770222.1"/>
</dbReference>
<reference evidence="2" key="1">
    <citation type="journal article" date="2013" name="Nature">
        <title>Pan genome of the phytoplankton Emiliania underpins its global distribution.</title>
        <authorList>
            <person name="Read B.A."/>
            <person name="Kegel J."/>
            <person name="Klute M.J."/>
            <person name="Kuo A."/>
            <person name="Lefebvre S.C."/>
            <person name="Maumus F."/>
            <person name="Mayer C."/>
            <person name="Miller J."/>
            <person name="Monier A."/>
            <person name="Salamov A."/>
            <person name="Young J."/>
            <person name="Aguilar M."/>
            <person name="Claverie J.M."/>
            <person name="Frickenhaus S."/>
            <person name="Gonzalez K."/>
            <person name="Herman E.K."/>
            <person name="Lin Y.C."/>
            <person name="Napier J."/>
            <person name="Ogata H."/>
            <person name="Sarno A.F."/>
            <person name="Shmutz J."/>
            <person name="Schroeder D."/>
            <person name="de Vargas C."/>
            <person name="Verret F."/>
            <person name="von Dassow P."/>
            <person name="Valentin K."/>
            <person name="Van de Peer Y."/>
            <person name="Wheeler G."/>
            <person name="Dacks J.B."/>
            <person name="Delwiche C.F."/>
            <person name="Dyhrman S.T."/>
            <person name="Glockner G."/>
            <person name="John U."/>
            <person name="Richards T."/>
            <person name="Worden A.Z."/>
            <person name="Zhang X."/>
            <person name="Grigoriev I.V."/>
            <person name="Allen A.E."/>
            <person name="Bidle K."/>
            <person name="Borodovsky M."/>
            <person name="Bowler C."/>
            <person name="Brownlee C."/>
            <person name="Cock J.M."/>
            <person name="Elias M."/>
            <person name="Gladyshev V.N."/>
            <person name="Groth M."/>
            <person name="Guda C."/>
            <person name="Hadaegh A."/>
            <person name="Iglesias-Rodriguez M.D."/>
            <person name="Jenkins J."/>
            <person name="Jones B.M."/>
            <person name="Lawson T."/>
            <person name="Leese F."/>
            <person name="Lindquist E."/>
            <person name="Lobanov A."/>
            <person name="Lomsadze A."/>
            <person name="Malik S.B."/>
            <person name="Marsh M.E."/>
            <person name="Mackinder L."/>
            <person name="Mock T."/>
            <person name="Mueller-Roeber B."/>
            <person name="Pagarete A."/>
            <person name="Parker M."/>
            <person name="Probert I."/>
            <person name="Quesneville H."/>
            <person name="Raines C."/>
            <person name="Rensing S.A."/>
            <person name="Riano-Pachon D.M."/>
            <person name="Richier S."/>
            <person name="Rokitta S."/>
            <person name="Shiraiwa Y."/>
            <person name="Soanes D.M."/>
            <person name="van der Giezen M."/>
            <person name="Wahlund T.M."/>
            <person name="Williams B."/>
            <person name="Wilson W."/>
            <person name="Wolfe G."/>
            <person name="Wurch L.L."/>
        </authorList>
    </citation>
    <scope>NUCLEOTIDE SEQUENCE</scope>
</reference>
<organism evidence="1 2">
    <name type="scientific">Emiliania huxleyi (strain CCMP1516)</name>
    <dbReference type="NCBI Taxonomy" id="280463"/>
    <lineage>
        <taxon>Eukaryota</taxon>
        <taxon>Haptista</taxon>
        <taxon>Haptophyta</taxon>
        <taxon>Prymnesiophyceae</taxon>
        <taxon>Isochrysidales</taxon>
        <taxon>Noelaerhabdaceae</taxon>
        <taxon>Emiliania</taxon>
    </lineage>
</organism>
<dbReference type="GeneID" id="17263879"/>
<dbReference type="HOGENOM" id="CLU_130675_0_0_1"/>
<keyword evidence="2" id="KW-1185">Reference proteome</keyword>
<dbReference type="EnsemblProtists" id="EOD17850">
    <property type="protein sequence ID" value="EOD17850"/>
    <property type="gene ID" value="EMIHUDRAFT_209858"/>
</dbReference>
<dbReference type="AlphaFoldDB" id="A0A0D3J2W5"/>
<evidence type="ECO:0000313" key="1">
    <source>
        <dbReference type="EnsemblProtists" id="EOD17850"/>
    </source>
</evidence>
<evidence type="ECO:0000313" key="2">
    <source>
        <dbReference type="Proteomes" id="UP000013827"/>
    </source>
</evidence>
<proteinExistence type="predicted"/>
<sequence>MPQSLPTPSTRTCRHTETLSWLRSSRDWTPLHHLEELSAQRTAELLRGGASVHAGLPSPLERARRVESEASALVRLAVEPWSIVTHRFFPPHARARAVELLRLGYLLAWSPPLRMRQAAALVDAWRAHVLPHAVQRDEDMAIKHEPAMVRRWDPFAGRFKDIYTGGFALDAFEPIE</sequence>
<reference evidence="1" key="2">
    <citation type="submission" date="2024-10" db="UniProtKB">
        <authorList>
            <consortium name="EnsemblProtists"/>
        </authorList>
    </citation>
    <scope>IDENTIFICATION</scope>
</reference>
<protein>
    <submittedName>
        <fullName evidence="1">Uncharacterized protein</fullName>
    </submittedName>
</protein>
<name>A0A0D3J2W5_EMIH1</name>
<dbReference type="KEGG" id="ehx:EMIHUDRAFT_209858"/>
<dbReference type="PaxDb" id="2903-EOD17850"/>
<accession>A0A0D3J2W5</accession>